<organism evidence="15 16">
    <name type="scientific">Phrynosoma platyrhinos</name>
    <name type="common">Desert horned lizard</name>
    <dbReference type="NCBI Taxonomy" id="52577"/>
    <lineage>
        <taxon>Eukaryota</taxon>
        <taxon>Metazoa</taxon>
        <taxon>Chordata</taxon>
        <taxon>Craniata</taxon>
        <taxon>Vertebrata</taxon>
        <taxon>Euteleostomi</taxon>
        <taxon>Lepidosauria</taxon>
        <taxon>Squamata</taxon>
        <taxon>Bifurcata</taxon>
        <taxon>Unidentata</taxon>
        <taxon>Episquamata</taxon>
        <taxon>Toxicofera</taxon>
        <taxon>Iguania</taxon>
        <taxon>Phrynosomatidae</taxon>
        <taxon>Phrynosomatinae</taxon>
        <taxon>Phrynosoma</taxon>
    </lineage>
</organism>
<dbReference type="SUPFAM" id="SSF81321">
    <property type="entry name" value="Family A G protein-coupled receptor-like"/>
    <property type="match status" value="1"/>
</dbReference>
<evidence type="ECO:0000256" key="2">
    <source>
        <dbReference type="ARBA" id="ARBA00022543"/>
    </source>
</evidence>
<evidence type="ECO:0000256" key="13">
    <source>
        <dbReference type="RuleBase" id="RU004951"/>
    </source>
</evidence>
<sequence>MLRKDSYCFNSWIYQLKCCCCFLYAHVLLPLDNPVNLENEPYFLETVITKPVVLHIAVMENDSSLETELADGATVKPTIFPKAGYGVLAFLMFLNALFSIFNNFLVIAVTLKNPQLRNPINIFILNLSFSDLMMSLCGTTIVIATNYYGYFYLGRRFCIFQGFAVNYFGIVSLWSLTILAYERYNVVCQPLGTLQMSIKRGYQLLGFIWVFCLFWAVVPLFGWSSYGPEGVQTSCSIGWEERSWSNYSYLIVYFLSCFFIPVLIIGFSYGNVIRSLHGINKKVQQLGGKSSPEEEFRAVIMVLVMVIAFLICWLPYTVFALIVVFNPALNISPLAATIPTYLSKTSPVYNPIIYIFLNKQFRDCAVEFITCGQVVLTSPEEDISTSAIPDEGKAPCKINQVTPV</sequence>
<dbReference type="PANTHER" id="PTHR24240">
    <property type="entry name" value="OPSIN"/>
    <property type="match status" value="1"/>
</dbReference>
<evidence type="ECO:0000256" key="8">
    <source>
        <dbReference type="ARBA" id="ARBA00023040"/>
    </source>
</evidence>
<feature type="transmembrane region" description="Helical" evidence="13">
    <location>
        <begin position="159"/>
        <end position="181"/>
    </location>
</feature>
<dbReference type="Proteomes" id="UP000826234">
    <property type="component" value="Unassembled WGS sequence"/>
</dbReference>
<dbReference type="Pfam" id="PF00001">
    <property type="entry name" value="7tm_1"/>
    <property type="match status" value="1"/>
</dbReference>
<dbReference type="InterPro" id="IPR050125">
    <property type="entry name" value="GPCR_opsins"/>
</dbReference>
<keyword evidence="16" id="KW-1185">Reference proteome</keyword>
<feature type="transmembrane region" description="Helical" evidence="13">
    <location>
        <begin position="85"/>
        <end position="111"/>
    </location>
</feature>
<dbReference type="EMBL" id="JAIPUX010005290">
    <property type="protein sequence ID" value="KAH0616740.1"/>
    <property type="molecule type" value="Genomic_DNA"/>
</dbReference>
<feature type="transmembrane region" description="Helical" evidence="13">
    <location>
        <begin position="12"/>
        <end position="31"/>
    </location>
</feature>
<evidence type="ECO:0000256" key="4">
    <source>
        <dbReference type="ARBA" id="ARBA00022692"/>
    </source>
</evidence>
<keyword evidence="9 13" id="KW-0472">Membrane</keyword>
<dbReference type="PROSITE" id="PS50262">
    <property type="entry name" value="G_PROTEIN_RECEP_F1_2"/>
    <property type="match status" value="1"/>
</dbReference>
<dbReference type="InterPro" id="IPR017452">
    <property type="entry name" value="GPCR_Rhodpsn_7TM"/>
</dbReference>
<reference evidence="15 16" key="1">
    <citation type="journal article" date="2022" name="Gigascience">
        <title>A chromosome-level genome assembly and annotation of the desert horned lizard, Phrynosoma platyrhinos, provides insight into chromosomal rearrangements among reptiles.</title>
        <authorList>
            <person name="Koochekian N."/>
            <person name="Ascanio A."/>
            <person name="Farleigh K."/>
            <person name="Card D.C."/>
            <person name="Schield D.R."/>
            <person name="Castoe T.A."/>
            <person name="Jezkova T."/>
        </authorList>
    </citation>
    <scope>NUCLEOTIDE SEQUENCE [LARGE SCALE GENOMIC DNA]</scope>
    <source>
        <strain evidence="15">NK-2021</strain>
    </source>
</reference>
<proteinExistence type="inferred from homology"/>
<feature type="domain" description="G-protein coupled receptors family 1 profile" evidence="14">
    <location>
        <begin position="102"/>
        <end position="354"/>
    </location>
</feature>
<dbReference type="CDD" id="cd15085">
    <property type="entry name" value="7tmA_Parietopsin"/>
    <property type="match status" value="1"/>
</dbReference>
<comment type="similarity">
    <text evidence="13">Belongs to the G-protein coupled receptor 1 family. Opsin subfamily.</text>
</comment>
<keyword evidence="3 13" id="KW-0716">Sensory transduction</keyword>
<protein>
    <recommendedName>
        <fullName evidence="14">G-protein coupled receptors family 1 profile domain-containing protein</fullName>
    </recommendedName>
</protein>
<evidence type="ECO:0000256" key="5">
    <source>
        <dbReference type="ARBA" id="ARBA00022925"/>
    </source>
</evidence>
<dbReference type="PROSITE" id="PS00238">
    <property type="entry name" value="OPSIN"/>
    <property type="match status" value="1"/>
</dbReference>
<dbReference type="InterPro" id="IPR027430">
    <property type="entry name" value="Retinal_BS"/>
</dbReference>
<dbReference type="Gene3D" id="1.20.1070.10">
    <property type="entry name" value="Rhodopsin 7-helix transmembrane proteins"/>
    <property type="match status" value="1"/>
</dbReference>
<evidence type="ECO:0000256" key="7">
    <source>
        <dbReference type="ARBA" id="ARBA00022991"/>
    </source>
</evidence>
<evidence type="ECO:0000313" key="15">
    <source>
        <dbReference type="EMBL" id="KAH0616740.1"/>
    </source>
</evidence>
<keyword evidence="6 13" id="KW-1133">Transmembrane helix</keyword>
<comment type="caution">
    <text evidence="15">The sequence shown here is derived from an EMBL/GenBank/DDBJ whole genome shotgun (WGS) entry which is preliminary data.</text>
</comment>
<accession>A0ABQ7SHA3</accession>
<keyword evidence="8 13" id="KW-0297">G-protein coupled receptor</keyword>
<keyword evidence="2 13" id="KW-0600">Photoreceptor protein</keyword>
<dbReference type="PRINTS" id="PR00237">
    <property type="entry name" value="GPCRRHODOPSN"/>
</dbReference>
<feature type="transmembrane region" description="Helical" evidence="13">
    <location>
        <begin position="202"/>
        <end position="223"/>
    </location>
</feature>
<dbReference type="PRINTS" id="PR00238">
    <property type="entry name" value="OPSIN"/>
</dbReference>
<dbReference type="PROSITE" id="PS00237">
    <property type="entry name" value="G_PROTEIN_RECEP_F1_1"/>
    <property type="match status" value="1"/>
</dbReference>
<comment type="subcellular location">
    <subcellularLocation>
        <location evidence="1 13">Membrane</location>
        <topology evidence="1 13">Multi-pass membrane protein</topology>
    </subcellularLocation>
</comment>
<keyword evidence="12 13" id="KW-0807">Transducer</keyword>
<evidence type="ECO:0000256" key="12">
    <source>
        <dbReference type="ARBA" id="ARBA00023224"/>
    </source>
</evidence>
<evidence type="ECO:0000256" key="3">
    <source>
        <dbReference type="ARBA" id="ARBA00022606"/>
    </source>
</evidence>
<evidence type="ECO:0000256" key="11">
    <source>
        <dbReference type="ARBA" id="ARBA00023170"/>
    </source>
</evidence>
<gene>
    <name evidence="15" type="ORF">JD844_028109</name>
</gene>
<keyword evidence="11 13" id="KW-0675">Receptor</keyword>
<evidence type="ECO:0000259" key="14">
    <source>
        <dbReference type="PROSITE" id="PS50262"/>
    </source>
</evidence>
<keyword evidence="4 13" id="KW-0812">Transmembrane</keyword>
<evidence type="ECO:0000313" key="16">
    <source>
        <dbReference type="Proteomes" id="UP000826234"/>
    </source>
</evidence>
<feature type="transmembrane region" description="Helical" evidence="13">
    <location>
        <begin position="250"/>
        <end position="272"/>
    </location>
</feature>
<dbReference type="InterPro" id="IPR001760">
    <property type="entry name" value="Opsin"/>
</dbReference>
<feature type="transmembrane region" description="Helical" evidence="13">
    <location>
        <begin position="298"/>
        <end position="325"/>
    </location>
</feature>
<evidence type="ECO:0000256" key="6">
    <source>
        <dbReference type="ARBA" id="ARBA00022989"/>
    </source>
</evidence>
<dbReference type="InterPro" id="IPR000276">
    <property type="entry name" value="GPCR_Rhodpsn"/>
</dbReference>
<feature type="transmembrane region" description="Helical" evidence="13">
    <location>
        <begin position="132"/>
        <end position="153"/>
    </location>
</feature>
<keyword evidence="5 13" id="KW-0681">Retinal protein</keyword>
<keyword evidence="7 13" id="KW-0157">Chromophore</keyword>
<evidence type="ECO:0000256" key="9">
    <source>
        <dbReference type="ARBA" id="ARBA00023136"/>
    </source>
</evidence>
<evidence type="ECO:0000256" key="1">
    <source>
        <dbReference type="ARBA" id="ARBA00004141"/>
    </source>
</evidence>
<evidence type="ECO:0000256" key="10">
    <source>
        <dbReference type="ARBA" id="ARBA00023157"/>
    </source>
</evidence>
<name>A0ABQ7SHA3_PHRPL</name>
<keyword evidence="10" id="KW-1015">Disulfide bond</keyword>